<evidence type="ECO:0000313" key="2">
    <source>
        <dbReference type="EMBL" id="CAF3018395.1"/>
    </source>
</evidence>
<keyword evidence="3" id="KW-1185">Reference proteome</keyword>
<name>A0A7R8D3M2_LEPSM</name>
<dbReference type="EMBL" id="HG994587">
    <property type="protein sequence ID" value="CAF3018395.1"/>
    <property type="molecule type" value="Genomic_DNA"/>
</dbReference>
<feature type="compositionally biased region" description="Polar residues" evidence="1">
    <location>
        <begin position="44"/>
        <end position="57"/>
    </location>
</feature>
<organism evidence="2 3">
    <name type="scientific">Lepeophtheirus salmonis</name>
    <name type="common">Salmon louse</name>
    <name type="synonym">Caligus salmonis</name>
    <dbReference type="NCBI Taxonomy" id="72036"/>
    <lineage>
        <taxon>Eukaryota</taxon>
        <taxon>Metazoa</taxon>
        <taxon>Ecdysozoa</taxon>
        <taxon>Arthropoda</taxon>
        <taxon>Crustacea</taxon>
        <taxon>Multicrustacea</taxon>
        <taxon>Hexanauplia</taxon>
        <taxon>Copepoda</taxon>
        <taxon>Siphonostomatoida</taxon>
        <taxon>Caligidae</taxon>
        <taxon>Lepeophtheirus</taxon>
    </lineage>
</organism>
<protein>
    <submittedName>
        <fullName evidence="2">(salmon louse) hypothetical protein</fullName>
    </submittedName>
</protein>
<feature type="region of interest" description="Disordered" evidence="1">
    <location>
        <begin position="18"/>
        <end position="63"/>
    </location>
</feature>
<evidence type="ECO:0000256" key="1">
    <source>
        <dbReference type="SAM" id="MobiDB-lite"/>
    </source>
</evidence>
<feature type="compositionally biased region" description="Polar residues" evidence="1">
    <location>
        <begin position="18"/>
        <end position="35"/>
    </location>
</feature>
<sequence length="109" mass="12179">MFSTGNIYFTGILEASQHATSEVGQPSTSSPSNIPQKKLYASRPSETPRPSQPQTDVVNEDDEQLPLHCDKQGRCNLCPKGVPRWKYQKCMVSLCLNANQLYSVPDHQK</sequence>
<gene>
    <name evidence="2" type="ORF">LSAA_14130</name>
</gene>
<dbReference type="AlphaFoldDB" id="A0A7R8D3M2"/>
<accession>A0A7R8D3M2</accession>
<evidence type="ECO:0000313" key="3">
    <source>
        <dbReference type="Proteomes" id="UP000675881"/>
    </source>
</evidence>
<reference evidence="2" key="1">
    <citation type="submission" date="2021-02" db="EMBL/GenBank/DDBJ databases">
        <authorList>
            <person name="Bekaert M."/>
        </authorList>
    </citation>
    <scope>NUCLEOTIDE SEQUENCE</scope>
    <source>
        <strain evidence="2">IoA-00</strain>
    </source>
</reference>
<proteinExistence type="predicted"/>
<dbReference type="Proteomes" id="UP000675881">
    <property type="component" value="Chromosome 8"/>
</dbReference>